<dbReference type="InterPro" id="IPR011990">
    <property type="entry name" value="TPR-like_helical_dom_sf"/>
</dbReference>
<comment type="caution">
    <text evidence="2">The sequence shown here is derived from an EMBL/GenBank/DDBJ whole genome shotgun (WGS) entry which is preliminary data.</text>
</comment>
<evidence type="ECO:0000313" key="2">
    <source>
        <dbReference type="EMBL" id="KAJ3833959.1"/>
    </source>
</evidence>
<organism evidence="2 3">
    <name type="scientific">Lentinula raphanica</name>
    <dbReference type="NCBI Taxonomy" id="153919"/>
    <lineage>
        <taxon>Eukaryota</taxon>
        <taxon>Fungi</taxon>
        <taxon>Dikarya</taxon>
        <taxon>Basidiomycota</taxon>
        <taxon>Agaricomycotina</taxon>
        <taxon>Agaricomycetes</taxon>
        <taxon>Agaricomycetidae</taxon>
        <taxon>Agaricales</taxon>
        <taxon>Marasmiineae</taxon>
        <taxon>Omphalotaceae</taxon>
        <taxon>Lentinula</taxon>
    </lineage>
</organism>
<evidence type="ECO:0000256" key="1">
    <source>
        <dbReference type="SAM" id="MobiDB-lite"/>
    </source>
</evidence>
<accession>A0AA38P0C6</accession>
<name>A0AA38P0C6_9AGAR</name>
<feature type="compositionally biased region" description="Basic residues" evidence="1">
    <location>
        <begin position="588"/>
        <end position="601"/>
    </location>
</feature>
<sequence length="676" mass="74630">MNIFNPKILDASIRDVSLCLSDNQKADLLLYALNSLVYEGRSRIVFENAIQSCLQVTSLSPENTAKARILRARARLNSGSIFGAQEDLQAALVAEPGNPEATALLHRRSVNVEKLLAPKPVIKGQFSAEIWREIATFLPRRDLKTLLFVPNSLSRIACQLLFRRLDLHFSGFSEIPEEEVDSWRSPLLSANIRDQNNRHAQRTADILTRVITDSSFASVVRTLRIFSFRSDKDGSNSFQIGILSNALPKLINLRNVHITAPIDGTMPILEILQTSHPQLSGLALQIPNGSLDLSTLTFQHLSHFAYEASYVTNTAGGSTSSSSASSDSPSLSTFLSQNRATLRTLSIENPMSTFPATSSIFIRNLTHIGYMGQLPATSSQLIPDLLTHGRQLECLNLTILLDCTLSPYFRSLSTSLPFLRHFTLCIAGSSSRQLNDRELLPSIADFLRNRKDLRTLTLTVGGGETVLRTTGFDASIWGVLPSLTSLLGLTITYPKDLAPGLGAWLIPRTVLSLTLDGFAAASLREPLAFLTQLRPGIPTGLLFITLADFPLPFPAQVVENGFPMVRLIRMGNNYFTVLNNLPGYAGRSRPHHHHHHHHSSRHSSYSHYSSSSPSSHNSPAGSPMSTTPSADVDSFSSSYELEQWPKRRAVFHAREWFEWLGCEPGEAPDLQEFALK</sequence>
<feature type="compositionally biased region" description="Polar residues" evidence="1">
    <location>
        <begin position="617"/>
        <end position="632"/>
    </location>
</feature>
<gene>
    <name evidence="2" type="ORF">F5878DRAFT_380923</name>
</gene>
<proteinExistence type="predicted"/>
<feature type="compositionally biased region" description="Low complexity" evidence="1">
    <location>
        <begin position="602"/>
        <end position="616"/>
    </location>
</feature>
<keyword evidence="3" id="KW-1185">Reference proteome</keyword>
<dbReference type="SUPFAM" id="SSF48452">
    <property type="entry name" value="TPR-like"/>
    <property type="match status" value="1"/>
</dbReference>
<dbReference type="EMBL" id="MU806605">
    <property type="protein sequence ID" value="KAJ3833959.1"/>
    <property type="molecule type" value="Genomic_DNA"/>
</dbReference>
<protein>
    <submittedName>
        <fullName evidence="2">Uncharacterized protein</fullName>
    </submittedName>
</protein>
<feature type="region of interest" description="Disordered" evidence="1">
    <location>
        <begin position="586"/>
        <end position="632"/>
    </location>
</feature>
<dbReference type="Proteomes" id="UP001163846">
    <property type="component" value="Unassembled WGS sequence"/>
</dbReference>
<dbReference type="AlphaFoldDB" id="A0AA38P0C6"/>
<dbReference type="Gene3D" id="1.25.40.10">
    <property type="entry name" value="Tetratricopeptide repeat domain"/>
    <property type="match status" value="1"/>
</dbReference>
<evidence type="ECO:0000313" key="3">
    <source>
        <dbReference type="Proteomes" id="UP001163846"/>
    </source>
</evidence>
<reference evidence="2" key="1">
    <citation type="submission" date="2022-08" db="EMBL/GenBank/DDBJ databases">
        <authorList>
            <consortium name="DOE Joint Genome Institute"/>
            <person name="Min B."/>
            <person name="Riley R."/>
            <person name="Sierra-Patev S."/>
            <person name="Naranjo-Ortiz M."/>
            <person name="Looney B."/>
            <person name="Konkel Z."/>
            <person name="Slot J.C."/>
            <person name="Sakamoto Y."/>
            <person name="Steenwyk J.L."/>
            <person name="Rokas A."/>
            <person name="Carro J."/>
            <person name="Camarero S."/>
            <person name="Ferreira P."/>
            <person name="Molpeceres G."/>
            <person name="Ruiz-Duenas F.J."/>
            <person name="Serrano A."/>
            <person name="Henrissat B."/>
            <person name="Drula E."/>
            <person name="Hughes K.W."/>
            <person name="Mata J.L."/>
            <person name="Ishikawa N.K."/>
            <person name="Vargas-Isla R."/>
            <person name="Ushijima S."/>
            <person name="Smith C.A."/>
            <person name="Ahrendt S."/>
            <person name="Andreopoulos W."/>
            <person name="He G."/>
            <person name="Labutti K."/>
            <person name="Lipzen A."/>
            <person name="Ng V."/>
            <person name="Sandor L."/>
            <person name="Barry K."/>
            <person name="Martinez A.T."/>
            <person name="Xiao Y."/>
            <person name="Gibbons J.G."/>
            <person name="Terashima K."/>
            <person name="Hibbett D.S."/>
            <person name="Grigoriev I.V."/>
        </authorList>
    </citation>
    <scope>NUCLEOTIDE SEQUENCE</scope>
    <source>
        <strain evidence="2">TFB9207</strain>
    </source>
</reference>